<reference evidence="6 7" key="1">
    <citation type="submission" date="2018-10" db="EMBL/GenBank/DDBJ databases">
        <title>Tessaracoccus antarcticuss sp. nov., isolated from sediment.</title>
        <authorList>
            <person name="Zhou L.Y."/>
            <person name="Du Z.J."/>
        </authorList>
    </citation>
    <scope>NUCLEOTIDE SEQUENCE [LARGE SCALE GENOMIC DNA]</scope>
    <source>
        <strain evidence="6 7">JDX10</strain>
    </source>
</reference>
<dbReference type="PANTHER" id="PTHR42759">
    <property type="entry name" value="MOXR FAMILY PROTEIN"/>
    <property type="match status" value="1"/>
</dbReference>
<dbReference type="Gene3D" id="3.40.50.300">
    <property type="entry name" value="P-loop containing nucleotide triphosphate hydrolases"/>
    <property type="match status" value="1"/>
</dbReference>
<dbReference type="InterPro" id="IPR011703">
    <property type="entry name" value="ATPase_AAA-3"/>
</dbReference>
<evidence type="ECO:0000313" key="7">
    <source>
        <dbReference type="Proteomes" id="UP000275256"/>
    </source>
</evidence>
<organism evidence="6 7">
    <name type="scientific">Tessaracoccus antarcticus</name>
    <dbReference type="NCBI Taxonomy" id="2479848"/>
    <lineage>
        <taxon>Bacteria</taxon>
        <taxon>Bacillati</taxon>
        <taxon>Actinomycetota</taxon>
        <taxon>Actinomycetes</taxon>
        <taxon>Propionibacteriales</taxon>
        <taxon>Propionibacteriaceae</taxon>
        <taxon>Tessaracoccus</taxon>
    </lineage>
</organism>
<dbReference type="PANTHER" id="PTHR42759:SF5">
    <property type="entry name" value="METHANOL DEHYDROGENASE REGULATOR"/>
    <property type="match status" value="1"/>
</dbReference>
<dbReference type="FunFam" id="3.40.50.300:FF:000640">
    <property type="entry name" value="MoxR family ATPase"/>
    <property type="match status" value="1"/>
</dbReference>
<evidence type="ECO:0000256" key="2">
    <source>
        <dbReference type="ARBA" id="ARBA00022840"/>
    </source>
</evidence>
<sequence length="326" mass="35442">MSTPTSTALTQAQATVLVHQVLDAVDTALVGKRDQMTLVLAGVLAGGHVLLEDLPGLGKTLAARSLAQALGLEFTRAQFTPDLLPADLTGSYTFDQNTSEFSFREGPIFTGLLLADEINRTPPKTQSALLEAMQERQVTVEGHTFVLPRPFHVLATANPIEHEGTYPLPEAQLDRFLLRLAFGYPSLDEEWDVLGRRMDRRAEEVVVGAVLDSDGLLAVQDCVEDIHVAESVGRYAIDLVRATRDHQDTLVGASPRGSLALLLCSRALALIEGRDFVIPEDIKRLAVPALGHRIVIRPELWLNNVAPESVVRAVLDQVPVPDAETS</sequence>
<dbReference type="Pfam" id="PF17863">
    <property type="entry name" value="AAA_lid_2"/>
    <property type="match status" value="1"/>
</dbReference>
<proteinExistence type="inferred from homology"/>
<keyword evidence="7" id="KW-1185">Reference proteome</keyword>
<dbReference type="Pfam" id="PF07726">
    <property type="entry name" value="AAA_3"/>
    <property type="match status" value="1"/>
</dbReference>
<dbReference type="InterPro" id="IPR041628">
    <property type="entry name" value="ChlI/MoxR_AAA_lid"/>
</dbReference>
<gene>
    <name evidence="6" type="ORF">EAX62_08955</name>
</gene>
<dbReference type="GO" id="GO:0005524">
    <property type="term" value="F:ATP binding"/>
    <property type="evidence" value="ECO:0007669"/>
    <property type="project" value="UniProtKB-KW"/>
</dbReference>
<dbReference type="EMBL" id="REFW01000002">
    <property type="protein sequence ID" value="RMB59859.1"/>
    <property type="molecule type" value="Genomic_DNA"/>
</dbReference>
<evidence type="ECO:0000256" key="1">
    <source>
        <dbReference type="ARBA" id="ARBA00022741"/>
    </source>
</evidence>
<comment type="similarity">
    <text evidence="3">Belongs to the MoxR family.</text>
</comment>
<name>A0A3M0GFG5_9ACTN</name>
<feature type="domain" description="ChlI/MoxR AAA lid" evidence="5">
    <location>
        <begin position="241"/>
        <end position="306"/>
    </location>
</feature>
<dbReference type="RefSeq" id="WP_121901339.1">
    <property type="nucleotide sequence ID" value="NZ_REFW01000002.1"/>
</dbReference>
<evidence type="ECO:0000313" key="6">
    <source>
        <dbReference type="EMBL" id="RMB59859.1"/>
    </source>
</evidence>
<feature type="domain" description="ATPase AAA-3" evidence="4">
    <location>
        <begin position="48"/>
        <end position="178"/>
    </location>
</feature>
<dbReference type="GO" id="GO:0016887">
    <property type="term" value="F:ATP hydrolysis activity"/>
    <property type="evidence" value="ECO:0007669"/>
    <property type="project" value="InterPro"/>
</dbReference>
<dbReference type="CDD" id="cd00009">
    <property type="entry name" value="AAA"/>
    <property type="match status" value="1"/>
</dbReference>
<dbReference type="AlphaFoldDB" id="A0A3M0GFG5"/>
<accession>A0A3M0GFG5</accession>
<keyword evidence="2" id="KW-0067">ATP-binding</keyword>
<keyword evidence="1" id="KW-0547">Nucleotide-binding</keyword>
<evidence type="ECO:0000256" key="3">
    <source>
        <dbReference type="ARBA" id="ARBA00061607"/>
    </source>
</evidence>
<evidence type="ECO:0000259" key="5">
    <source>
        <dbReference type="Pfam" id="PF17863"/>
    </source>
</evidence>
<dbReference type="OrthoDB" id="9808397at2"/>
<dbReference type="Proteomes" id="UP000275256">
    <property type="component" value="Unassembled WGS sequence"/>
</dbReference>
<dbReference type="SUPFAM" id="SSF52540">
    <property type="entry name" value="P-loop containing nucleoside triphosphate hydrolases"/>
    <property type="match status" value="1"/>
</dbReference>
<comment type="caution">
    <text evidence="6">The sequence shown here is derived from an EMBL/GenBank/DDBJ whole genome shotgun (WGS) entry which is preliminary data.</text>
</comment>
<protein>
    <submittedName>
        <fullName evidence="6">MoxR family ATPase</fullName>
    </submittedName>
</protein>
<dbReference type="PIRSF" id="PIRSF002849">
    <property type="entry name" value="AAA_ATPase_chaperone_MoxR_prd"/>
    <property type="match status" value="1"/>
</dbReference>
<dbReference type="InterPro" id="IPR050764">
    <property type="entry name" value="CbbQ/NirQ/NorQ/GpvN"/>
</dbReference>
<evidence type="ECO:0000259" key="4">
    <source>
        <dbReference type="Pfam" id="PF07726"/>
    </source>
</evidence>
<dbReference type="Gene3D" id="1.10.8.80">
    <property type="entry name" value="Magnesium chelatase subunit I, C-Terminal domain"/>
    <property type="match status" value="1"/>
</dbReference>
<dbReference type="InterPro" id="IPR027417">
    <property type="entry name" value="P-loop_NTPase"/>
</dbReference>